<accession>A0A1E3W8E5</accession>
<gene>
    <name evidence="1" type="ORF">AUC71_02530</name>
</gene>
<dbReference type="GO" id="GO:0016874">
    <property type="term" value="F:ligase activity"/>
    <property type="evidence" value="ECO:0007669"/>
    <property type="project" value="UniProtKB-KW"/>
</dbReference>
<protein>
    <submittedName>
        <fullName evidence="1">DNA ligase-associated DEXH box helicase</fullName>
    </submittedName>
</protein>
<dbReference type="PANTHER" id="PTHR11203">
    <property type="entry name" value="CLEAVAGE AND POLYADENYLATION SPECIFICITY FACTOR FAMILY MEMBER"/>
    <property type="match status" value="1"/>
</dbReference>
<dbReference type="SUPFAM" id="SSF56281">
    <property type="entry name" value="Metallo-hydrolase/oxidoreductase"/>
    <property type="match status" value="1"/>
</dbReference>
<dbReference type="PANTHER" id="PTHR11203:SF49">
    <property type="entry name" value="BLL1145 PROTEIN"/>
    <property type="match status" value="1"/>
</dbReference>
<dbReference type="GO" id="GO:0004521">
    <property type="term" value="F:RNA endonuclease activity"/>
    <property type="evidence" value="ECO:0007669"/>
    <property type="project" value="TreeGrafter"/>
</dbReference>
<dbReference type="Gene3D" id="3.60.15.10">
    <property type="entry name" value="Ribonuclease Z/Hydroxyacylglutathione hydrolase-like"/>
    <property type="match status" value="1"/>
</dbReference>
<organism evidence="1 2">
    <name type="scientific">Methyloceanibacter marginalis</name>
    <dbReference type="NCBI Taxonomy" id="1774971"/>
    <lineage>
        <taxon>Bacteria</taxon>
        <taxon>Pseudomonadati</taxon>
        <taxon>Pseudomonadota</taxon>
        <taxon>Alphaproteobacteria</taxon>
        <taxon>Hyphomicrobiales</taxon>
        <taxon>Hyphomicrobiaceae</taxon>
        <taxon>Methyloceanibacter</taxon>
    </lineage>
</organism>
<evidence type="ECO:0000313" key="2">
    <source>
        <dbReference type="Proteomes" id="UP000095042"/>
    </source>
</evidence>
<evidence type="ECO:0000313" key="1">
    <source>
        <dbReference type="EMBL" id="ODS02046.1"/>
    </source>
</evidence>
<dbReference type="EMBL" id="LPWD01000418">
    <property type="protein sequence ID" value="ODS02046.1"/>
    <property type="molecule type" value="Genomic_DNA"/>
</dbReference>
<proteinExistence type="predicted"/>
<keyword evidence="2" id="KW-1185">Reference proteome</keyword>
<keyword evidence="1" id="KW-0436">Ligase</keyword>
<dbReference type="InterPro" id="IPR036866">
    <property type="entry name" value="RibonucZ/Hydroxyglut_hydro"/>
</dbReference>
<dbReference type="AlphaFoldDB" id="A0A1E3W8E5"/>
<dbReference type="InterPro" id="IPR050698">
    <property type="entry name" value="MBL"/>
</dbReference>
<sequence>MSIPRFDQWLTVDAKGLYCRPGGFYVDPNGAVSHAVITHGHSDHARPGHAAALATRETLAIMDARLGEGAPRRSQALAYGEPLTVGDVTVTLYPAGHVLGSAQVLIEYKGARAVVSGDYKRGADPTCVPFELVPCNLFITEATFALPVFQHGDAAAEVAKLVTSVAQFPERAHVVGAYGLGKTQRMIALLREAGYDRPIFIHGALQACCDLYEFFGVRSGRLVPATGAAKDELKGAIVLAPPSAIADRWSRRLPDPLTAFASGWMRVRARARQQGIELPLVISDHADWRELTETISETGAEEIWVTHGREDALLHHIATTGRRGRALALVGREDEDQ</sequence>
<name>A0A1E3W8E5_9HYPH</name>
<dbReference type="InterPro" id="IPR026360">
    <property type="entry name" value="Xnuc_lig_assoc"/>
</dbReference>
<dbReference type="RefSeq" id="WP_069624752.1">
    <property type="nucleotide sequence ID" value="NZ_LPWD01000418.1"/>
</dbReference>
<reference evidence="1 2" key="1">
    <citation type="journal article" date="2016" name="Environ. Microbiol.">
        <title>New Methyloceanibacter diversity from North Sea sediments includes methanotroph containing solely the soluble methane monooxygenase.</title>
        <authorList>
            <person name="Vekeman B."/>
            <person name="Kerckhof F.M."/>
            <person name="Cremers G."/>
            <person name="de Vos P."/>
            <person name="Vandamme P."/>
            <person name="Boon N."/>
            <person name="Op den Camp H.J."/>
            <person name="Heylen K."/>
        </authorList>
    </citation>
    <scope>NUCLEOTIDE SEQUENCE [LARGE SCALE GENOMIC DNA]</scope>
    <source>
        <strain evidence="1 2">R-67177</strain>
    </source>
</reference>
<dbReference type="OrthoDB" id="9803916at2"/>
<dbReference type="Proteomes" id="UP000095042">
    <property type="component" value="Unassembled WGS sequence"/>
</dbReference>
<dbReference type="NCBIfam" id="TIGR04122">
    <property type="entry name" value="Xnuc_lig_assoc"/>
    <property type="match status" value="1"/>
</dbReference>
<comment type="caution">
    <text evidence="1">The sequence shown here is derived from an EMBL/GenBank/DDBJ whole genome shotgun (WGS) entry which is preliminary data.</text>
</comment>